<dbReference type="GO" id="GO:0003677">
    <property type="term" value="F:DNA binding"/>
    <property type="evidence" value="ECO:0007669"/>
    <property type="project" value="UniProtKB-KW"/>
</dbReference>
<name>B0VH14_CLOAI</name>
<sequence length="117" mass="13754">MKRQNCLCKSISVEEMEDIKTHIPEDATILKMADFFKVFGDGTRLKILYYLSRHELCVADLALLVQMQQSAISHQLKLLRLHRLVKYRKEGTTTYYSLDDEHINSIFKVALEHLQER</sequence>
<keyword evidence="6" id="KW-1185">Reference proteome</keyword>
<dbReference type="KEGG" id="caci:CLOAM0746"/>
<dbReference type="CDD" id="cd00090">
    <property type="entry name" value="HTH_ARSR"/>
    <property type="match status" value="1"/>
</dbReference>
<evidence type="ECO:0000313" key="5">
    <source>
        <dbReference type="EMBL" id="CAO80629.1"/>
    </source>
</evidence>
<dbReference type="Proteomes" id="UP000002019">
    <property type="component" value="Chromosome"/>
</dbReference>
<dbReference type="InterPro" id="IPR011991">
    <property type="entry name" value="ArsR-like_HTH"/>
</dbReference>
<keyword evidence="3" id="KW-0804">Transcription</keyword>
<evidence type="ECO:0000256" key="2">
    <source>
        <dbReference type="ARBA" id="ARBA00023125"/>
    </source>
</evidence>
<accession>B0VH14</accession>
<dbReference type="PANTHER" id="PTHR43132">
    <property type="entry name" value="ARSENICAL RESISTANCE OPERON REPRESSOR ARSR-RELATED"/>
    <property type="match status" value="1"/>
</dbReference>
<dbReference type="NCBIfam" id="NF033788">
    <property type="entry name" value="HTH_metalloreg"/>
    <property type="match status" value="1"/>
</dbReference>
<feature type="domain" description="HTH arsR-type" evidence="4">
    <location>
        <begin position="24"/>
        <end position="117"/>
    </location>
</feature>
<dbReference type="OrthoDB" id="9794330at2"/>
<dbReference type="InterPro" id="IPR036388">
    <property type="entry name" value="WH-like_DNA-bd_sf"/>
</dbReference>
<dbReference type="eggNOG" id="COG0640">
    <property type="taxonomic scope" value="Bacteria"/>
</dbReference>
<keyword evidence="1" id="KW-0805">Transcription regulation</keyword>
<evidence type="ECO:0000256" key="1">
    <source>
        <dbReference type="ARBA" id="ARBA00023015"/>
    </source>
</evidence>
<dbReference type="PRINTS" id="PR00778">
    <property type="entry name" value="HTHARSR"/>
</dbReference>
<dbReference type="PROSITE" id="PS50987">
    <property type="entry name" value="HTH_ARSR_2"/>
    <property type="match status" value="1"/>
</dbReference>
<dbReference type="Pfam" id="PF01022">
    <property type="entry name" value="HTH_5"/>
    <property type="match status" value="1"/>
</dbReference>
<evidence type="ECO:0000256" key="3">
    <source>
        <dbReference type="ARBA" id="ARBA00023163"/>
    </source>
</evidence>
<dbReference type="InterPro" id="IPR036390">
    <property type="entry name" value="WH_DNA-bd_sf"/>
</dbReference>
<protein>
    <submittedName>
        <fullName evidence="5">Transcriptional regulator, ArsR family</fullName>
    </submittedName>
</protein>
<dbReference type="HOGENOM" id="CLU_097806_7_3_0"/>
<dbReference type="AlphaFoldDB" id="B0VH14"/>
<dbReference type="SUPFAM" id="SSF46785">
    <property type="entry name" value="Winged helix' DNA-binding domain"/>
    <property type="match status" value="1"/>
</dbReference>
<dbReference type="GO" id="GO:0003700">
    <property type="term" value="F:DNA-binding transcription factor activity"/>
    <property type="evidence" value="ECO:0007669"/>
    <property type="project" value="InterPro"/>
</dbReference>
<gene>
    <name evidence="5" type="ordered locus">CLOAM0746</name>
</gene>
<evidence type="ECO:0000313" key="6">
    <source>
        <dbReference type="Proteomes" id="UP000002019"/>
    </source>
</evidence>
<dbReference type="PANTHER" id="PTHR43132:SF6">
    <property type="entry name" value="HTH-TYPE TRANSCRIPTIONAL REPRESSOR CZRA"/>
    <property type="match status" value="1"/>
</dbReference>
<evidence type="ECO:0000259" key="4">
    <source>
        <dbReference type="PROSITE" id="PS50987"/>
    </source>
</evidence>
<reference evidence="5 6" key="1">
    <citation type="journal article" date="2008" name="J. Bacteriol.">
        <title>'Candidatus Cloacamonas acidaminovorans': genome sequence reconstruction provides a first glimpse of a new bacterial division.</title>
        <authorList>
            <person name="Pelletier E."/>
            <person name="Kreimeyer A."/>
            <person name="Bocs S."/>
            <person name="Rouy Z."/>
            <person name="Gyapay G."/>
            <person name="Chouari R."/>
            <person name="Riviere D."/>
            <person name="Ganesan A."/>
            <person name="Daegelen P."/>
            <person name="Sghir A."/>
            <person name="Cohen G.N."/>
            <person name="Medigue C."/>
            <person name="Weissenbach J."/>
            <person name="Le Paslier D."/>
        </authorList>
    </citation>
    <scope>NUCLEOTIDE SEQUENCE [LARGE SCALE GENOMIC DNA]</scope>
    <source>
        <strain evidence="6">Evry</strain>
    </source>
</reference>
<dbReference type="InterPro" id="IPR001845">
    <property type="entry name" value="HTH_ArsR_DNA-bd_dom"/>
</dbReference>
<proteinExistence type="predicted"/>
<keyword evidence="2" id="KW-0238">DNA-binding</keyword>
<dbReference type="Gene3D" id="1.10.10.10">
    <property type="entry name" value="Winged helix-like DNA-binding domain superfamily/Winged helix DNA-binding domain"/>
    <property type="match status" value="1"/>
</dbReference>
<organism evidence="5 6">
    <name type="scientific">Cloacimonas acidaminovorans (strain Evry)</name>
    <dbReference type="NCBI Taxonomy" id="459349"/>
    <lineage>
        <taxon>Bacteria</taxon>
        <taxon>Pseudomonadati</taxon>
        <taxon>Candidatus Cloacimonadota</taxon>
        <taxon>Candidatus Cloacimonadia</taxon>
        <taxon>Candidatus Cloacimonadales</taxon>
        <taxon>Candidatus Cloacimonadaceae</taxon>
        <taxon>Candidatus Cloacimonas</taxon>
    </lineage>
</organism>
<dbReference type="RefSeq" id="WP_015424488.1">
    <property type="nucleotide sequence ID" value="NC_020449.1"/>
</dbReference>
<dbReference type="InterPro" id="IPR051011">
    <property type="entry name" value="Metal_resp_trans_reg"/>
</dbReference>
<dbReference type="EMBL" id="CU466930">
    <property type="protein sequence ID" value="CAO80629.1"/>
    <property type="molecule type" value="Genomic_DNA"/>
</dbReference>
<dbReference type="STRING" id="459349.CLOAM0746"/>
<dbReference type="SMART" id="SM00418">
    <property type="entry name" value="HTH_ARSR"/>
    <property type="match status" value="1"/>
</dbReference>